<evidence type="ECO:0000256" key="1">
    <source>
        <dbReference type="SAM" id="MobiDB-lite"/>
    </source>
</evidence>
<evidence type="ECO:0000313" key="2">
    <source>
        <dbReference type="EMBL" id="HJB06575.1"/>
    </source>
</evidence>
<sequence length="96" mass="11788">MIDLEILSNQQIKEIYYDVYNGFWKKYRDHVPEWKSEEWNRIVEHEKQLRRKHKNCPLILHMIQDLMDQLEARSRRRGYEPSREKASEEAAGSQRD</sequence>
<dbReference type="AlphaFoldDB" id="A0A9D2RJC0"/>
<accession>A0A9D2RJC0</accession>
<reference evidence="2" key="2">
    <citation type="submission" date="2021-04" db="EMBL/GenBank/DDBJ databases">
        <authorList>
            <person name="Gilroy R."/>
        </authorList>
    </citation>
    <scope>NUCLEOTIDE SEQUENCE</scope>
    <source>
        <strain evidence="2">CHK188-4685</strain>
    </source>
</reference>
<protein>
    <submittedName>
        <fullName evidence="2">Uncharacterized protein</fullName>
    </submittedName>
</protein>
<feature type="region of interest" description="Disordered" evidence="1">
    <location>
        <begin position="73"/>
        <end position="96"/>
    </location>
</feature>
<comment type="caution">
    <text evidence="2">The sequence shown here is derived from an EMBL/GenBank/DDBJ whole genome shotgun (WGS) entry which is preliminary data.</text>
</comment>
<name>A0A9D2RJC0_9FIRM</name>
<organism evidence="2 3">
    <name type="scientific">Candidatus Enterocloster faecavium</name>
    <dbReference type="NCBI Taxonomy" id="2838560"/>
    <lineage>
        <taxon>Bacteria</taxon>
        <taxon>Bacillati</taxon>
        <taxon>Bacillota</taxon>
        <taxon>Clostridia</taxon>
        <taxon>Lachnospirales</taxon>
        <taxon>Lachnospiraceae</taxon>
        <taxon>Enterocloster</taxon>
    </lineage>
</organism>
<reference evidence="2" key="1">
    <citation type="journal article" date="2021" name="PeerJ">
        <title>Extensive microbial diversity within the chicken gut microbiome revealed by metagenomics and culture.</title>
        <authorList>
            <person name="Gilroy R."/>
            <person name="Ravi A."/>
            <person name="Getino M."/>
            <person name="Pursley I."/>
            <person name="Horton D.L."/>
            <person name="Alikhan N.F."/>
            <person name="Baker D."/>
            <person name="Gharbi K."/>
            <person name="Hall N."/>
            <person name="Watson M."/>
            <person name="Adriaenssens E.M."/>
            <person name="Foster-Nyarko E."/>
            <person name="Jarju S."/>
            <person name="Secka A."/>
            <person name="Antonio M."/>
            <person name="Oren A."/>
            <person name="Chaudhuri R.R."/>
            <person name="La Ragione R."/>
            <person name="Hildebrand F."/>
            <person name="Pallen M.J."/>
        </authorList>
    </citation>
    <scope>NUCLEOTIDE SEQUENCE</scope>
    <source>
        <strain evidence="2">CHK188-4685</strain>
    </source>
</reference>
<proteinExistence type="predicted"/>
<evidence type="ECO:0000313" key="3">
    <source>
        <dbReference type="Proteomes" id="UP000886804"/>
    </source>
</evidence>
<dbReference type="EMBL" id="DWYS01000021">
    <property type="protein sequence ID" value="HJB06575.1"/>
    <property type="molecule type" value="Genomic_DNA"/>
</dbReference>
<gene>
    <name evidence="2" type="ORF">H9716_01770</name>
</gene>
<dbReference type="Proteomes" id="UP000886804">
    <property type="component" value="Unassembled WGS sequence"/>
</dbReference>